<name>A0ABM7VAG1_9BACT</name>
<dbReference type="PANTHER" id="PTHR45586:SF1">
    <property type="entry name" value="LIPOPOLYSACCHARIDE ASSEMBLY PROTEIN B"/>
    <property type="match status" value="1"/>
</dbReference>
<keyword evidence="1" id="KW-0677">Repeat</keyword>
<reference evidence="5 6" key="1">
    <citation type="submission" date="2021-12" db="EMBL/GenBank/DDBJ databases">
        <title>Genome sequencing of bacteria with rrn-lacking chromosome and rrn-plasmid.</title>
        <authorList>
            <person name="Anda M."/>
            <person name="Iwasaki W."/>
        </authorList>
    </citation>
    <scope>NUCLEOTIDE SEQUENCE [LARGE SCALE GENOMIC DNA]</scope>
    <source>
        <strain evidence="5 6">NBRC 101262</strain>
    </source>
</reference>
<evidence type="ECO:0000313" key="6">
    <source>
        <dbReference type="Proteomes" id="UP001354989"/>
    </source>
</evidence>
<protein>
    <recommendedName>
        <fullName evidence="7">Tetratricopeptide repeat protein</fullName>
    </recommendedName>
</protein>
<organism evidence="5 6">
    <name type="scientific">Persicobacter psychrovividus</name>
    <dbReference type="NCBI Taxonomy" id="387638"/>
    <lineage>
        <taxon>Bacteria</taxon>
        <taxon>Pseudomonadati</taxon>
        <taxon>Bacteroidota</taxon>
        <taxon>Cytophagia</taxon>
        <taxon>Cytophagales</taxon>
        <taxon>Persicobacteraceae</taxon>
        <taxon>Persicobacter</taxon>
    </lineage>
</organism>
<dbReference type="Gene3D" id="1.25.40.10">
    <property type="entry name" value="Tetratricopeptide repeat domain"/>
    <property type="match status" value="1"/>
</dbReference>
<sequence length="292" mass="32608">MSRTRITLIVAVIILTGLVYSLPRVKEKATDETAELTAENQASGVADHSGEHDGHDHDDHDGHDHSGHEHGVKEDVSLRKQLVQVKESYENSEISAKRLMFADSLAGMYKSLGQFDSAAFIAEQSMPAEPSADRLRSVGEYFYDAFQYASDRSKASEYGEKTRKYLAMYLKDHPEDLSSKTHLAMTYASTDQPMKAVMSLREVLAKDPDQPDALFAMGMLSMQSGQYEKAAQRFKHLVEVSPQHLQARFYLGLSYFELGKKSKAKSAFEWVVANSDDPVVQATAGDYLEQLQ</sequence>
<evidence type="ECO:0000256" key="4">
    <source>
        <dbReference type="SAM" id="MobiDB-lite"/>
    </source>
</evidence>
<dbReference type="Proteomes" id="UP001354989">
    <property type="component" value="Chromosome"/>
</dbReference>
<feature type="region of interest" description="Disordered" evidence="4">
    <location>
        <begin position="31"/>
        <end position="75"/>
    </location>
</feature>
<evidence type="ECO:0000256" key="1">
    <source>
        <dbReference type="ARBA" id="ARBA00022737"/>
    </source>
</evidence>
<evidence type="ECO:0000313" key="5">
    <source>
        <dbReference type="EMBL" id="BDC97894.1"/>
    </source>
</evidence>
<accession>A0ABM7VAG1</accession>
<keyword evidence="2 3" id="KW-0802">TPR repeat</keyword>
<proteinExistence type="predicted"/>
<evidence type="ECO:0000256" key="2">
    <source>
        <dbReference type="ARBA" id="ARBA00022803"/>
    </source>
</evidence>
<feature type="compositionally biased region" description="Basic and acidic residues" evidence="4">
    <location>
        <begin position="48"/>
        <end position="75"/>
    </location>
</feature>
<dbReference type="PANTHER" id="PTHR45586">
    <property type="entry name" value="TPR REPEAT-CONTAINING PROTEIN PA4667"/>
    <property type="match status" value="1"/>
</dbReference>
<evidence type="ECO:0008006" key="7">
    <source>
        <dbReference type="Google" id="ProtNLM"/>
    </source>
</evidence>
<gene>
    <name evidence="5" type="ORF">PEPS_01750</name>
</gene>
<dbReference type="PROSITE" id="PS50005">
    <property type="entry name" value="TPR"/>
    <property type="match status" value="1"/>
</dbReference>
<feature type="repeat" description="TPR" evidence="3">
    <location>
        <begin position="211"/>
        <end position="244"/>
    </location>
</feature>
<dbReference type="SUPFAM" id="SSF48452">
    <property type="entry name" value="TPR-like"/>
    <property type="match status" value="1"/>
</dbReference>
<evidence type="ECO:0000256" key="3">
    <source>
        <dbReference type="PROSITE-ProRule" id="PRU00339"/>
    </source>
</evidence>
<dbReference type="InterPro" id="IPR019734">
    <property type="entry name" value="TPR_rpt"/>
</dbReference>
<dbReference type="Pfam" id="PF13432">
    <property type="entry name" value="TPR_16"/>
    <property type="match status" value="1"/>
</dbReference>
<keyword evidence="6" id="KW-1185">Reference proteome</keyword>
<dbReference type="InterPro" id="IPR011990">
    <property type="entry name" value="TPR-like_helical_dom_sf"/>
</dbReference>
<dbReference type="EMBL" id="AP025292">
    <property type="protein sequence ID" value="BDC97894.1"/>
    <property type="molecule type" value="Genomic_DNA"/>
</dbReference>
<dbReference type="SMART" id="SM00028">
    <property type="entry name" value="TPR"/>
    <property type="match status" value="3"/>
</dbReference>
<dbReference type="InterPro" id="IPR051012">
    <property type="entry name" value="CellSynth/LPSAsmb/PSIAsmb"/>
</dbReference>